<dbReference type="CDD" id="cd00030">
    <property type="entry name" value="C2"/>
    <property type="match status" value="2"/>
</dbReference>
<dbReference type="CDD" id="cd04037">
    <property type="entry name" value="C2E_Ferlin"/>
    <property type="match status" value="1"/>
</dbReference>
<dbReference type="EMBL" id="CANTFL010001204">
    <property type="protein sequence ID" value="CAI5733509.1"/>
    <property type="molecule type" value="Genomic_DNA"/>
</dbReference>
<name>A0AAV0UF66_HYABA</name>
<evidence type="ECO:0000313" key="9">
    <source>
        <dbReference type="EMBL" id="CAI5733509.1"/>
    </source>
</evidence>
<gene>
    <name evidence="9" type="ORF">HBR001_LOCUS5865</name>
</gene>
<evidence type="ECO:0000256" key="7">
    <source>
        <dbReference type="SAM" id="Phobius"/>
    </source>
</evidence>
<keyword evidence="4 7" id="KW-1133">Transmembrane helix</keyword>
<feature type="domain" description="C2" evidence="8">
    <location>
        <begin position="1555"/>
        <end position="1679"/>
    </location>
</feature>
<evidence type="ECO:0000256" key="4">
    <source>
        <dbReference type="ARBA" id="ARBA00022989"/>
    </source>
</evidence>
<dbReference type="Pfam" id="PF00168">
    <property type="entry name" value="C2"/>
    <property type="match status" value="8"/>
</dbReference>
<dbReference type="PANTHER" id="PTHR12546">
    <property type="entry name" value="FER-1-LIKE"/>
    <property type="match status" value="1"/>
</dbReference>
<evidence type="ECO:0000313" key="10">
    <source>
        <dbReference type="Proteomes" id="UP001162031"/>
    </source>
</evidence>
<dbReference type="CDD" id="cd04011">
    <property type="entry name" value="C2B_Ferlin"/>
    <property type="match status" value="1"/>
</dbReference>
<feature type="transmembrane region" description="Helical" evidence="7">
    <location>
        <begin position="1875"/>
        <end position="1898"/>
    </location>
</feature>
<dbReference type="InterPro" id="IPR037721">
    <property type="entry name" value="Ferlin"/>
</dbReference>
<feature type="domain" description="C2" evidence="8">
    <location>
        <begin position="428"/>
        <end position="567"/>
    </location>
</feature>
<feature type="domain" description="C2" evidence="8">
    <location>
        <begin position="1"/>
        <end position="110"/>
    </location>
</feature>
<evidence type="ECO:0000256" key="2">
    <source>
        <dbReference type="ARBA" id="ARBA00022692"/>
    </source>
</evidence>
<dbReference type="SUPFAM" id="SSF49562">
    <property type="entry name" value="C2 domain (Calcium/lipid-binding domain, CaLB)"/>
    <property type="match status" value="8"/>
</dbReference>
<proteinExistence type="predicted"/>
<feature type="domain" description="C2" evidence="8">
    <location>
        <begin position="972"/>
        <end position="1088"/>
    </location>
</feature>
<reference evidence="9" key="1">
    <citation type="submission" date="2022-12" db="EMBL/GenBank/DDBJ databases">
        <authorList>
            <person name="Webb A."/>
        </authorList>
    </citation>
    <scope>NUCLEOTIDE SEQUENCE</scope>
    <source>
        <strain evidence="9">Hp1</strain>
    </source>
</reference>
<feature type="compositionally biased region" description="Low complexity" evidence="6">
    <location>
        <begin position="142"/>
        <end position="156"/>
    </location>
</feature>
<evidence type="ECO:0000256" key="3">
    <source>
        <dbReference type="ARBA" id="ARBA00022737"/>
    </source>
</evidence>
<protein>
    <recommendedName>
        <fullName evidence="8">C2 domain-containing protein</fullName>
    </recommendedName>
</protein>
<comment type="subcellular location">
    <subcellularLocation>
        <location evidence="1">Membrane</location>
        <topology evidence="1">Single-pass membrane protein</topology>
    </subcellularLocation>
</comment>
<dbReference type="Proteomes" id="UP001162031">
    <property type="component" value="Unassembled WGS sequence"/>
</dbReference>
<feature type="region of interest" description="Disordered" evidence="6">
    <location>
        <begin position="135"/>
        <end position="203"/>
    </location>
</feature>
<feature type="compositionally biased region" description="Low complexity" evidence="6">
    <location>
        <begin position="177"/>
        <end position="191"/>
    </location>
</feature>
<feature type="transmembrane region" description="Helical" evidence="7">
    <location>
        <begin position="1904"/>
        <end position="1925"/>
    </location>
</feature>
<comment type="caution">
    <text evidence="9">The sequence shown here is derived from an EMBL/GenBank/DDBJ whole genome shotgun (WGS) entry which is preliminary data.</text>
</comment>
<dbReference type="InterPro" id="IPR035892">
    <property type="entry name" value="C2_domain_sf"/>
</dbReference>
<dbReference type="InterPro" id="IPR000008">
    <property type="entry name" value="C2_dom"/>
</dbReference>
<keyword evidence="3" id="KW-0677">Repeat</keyword>
<feature type="region of interest" description="Disordered" evidence="6">
    <location>
        <begin position="1694"/>
        <end position="1726"/>
    </location>
</feature>
<dbReference type="GO" id="GO:0007009">
    <property type="term" value="P:plasma membrane organization"/>
    <property type="evidence" value="ECO:0007669"/>
    <property type="project" value="TreeGrafter"/>
</dbReference>
<feature type="domain" description="C2" evidence="8">
    <location>
        <begin position="1125"/>
        <end position="1258"/>
    </location>
</feature>
<feature type="transmembrane region" description="Helical" evidence="7">
    <location>
        <begin position="1847"/>
        <end position="1863"/>
    </location>
</feature>
<evidence type="ECO:0000256" key="6">
    <source>
        <dbReference type="SAM" id="MobiDB-lite"/>
    </source>
</evidence>
<dbReference type="PANTHER" id="PTHR12546:SF33">
    <property type="entry name" value="SPERM VESICLE FUSION PROTEIN FER-1"/>
    <property type="match status" value="1"/>
</dbReference>
<keyword evidence="5 7" id="KW-0472">Membrane</keyword>
<feature type="domain" description="C2" evidence="8">
    <location>
        <begin position="1368"/>
        <end position="1513"/>
    </location>
</feature>
<feature type="compositionally biased region" description="Basic residues" evidence="6">
    <location>
        <begin position="1949"/>
        <end position="1959"/>
    </location>
</feature>
<keyword evidence="2 7" id="KW-0812">Transmembrane</keyword>
<dbReference type="SMART" id="SM00239">
    <property type="entry name" value="C2"/>
    <property type="match status" value="8"/>
</dbReference>
<dbReference type="InterPro" id="IPR012968">
    <property type="entry name" value="FerIin_dom"/>
</dbReference>
<dbReference type="InterPro" id="IPR037720">
    <property type="entry name" value="C2B_Ferlin"/>
</dbReference>
<keyword evidence="10" id="KW-1185">Reference proteome</keyword>
<organism evidence="9 10">
    <name type="scientific">Hyaloperonospora brassicae</name>
    <name type="common">Brassica downy mildew</name>
    <name type="synonym">Peronospora brassicae</name>
    <dbReference type="NCBI Taxonomy" id="162125"/>
    <lineage>
        <taxon>Eukaryota</taxon>
        <taxon>Sar</taxon>
        <taxon>Stramenopiles</taxon>
        <taxon>Oomycota</taxon>
        <taxon>Peronosporomycetes</taxon>
        <taxon>Peronosporales</taxon>
        <taxon>Peronosporaceae</taxon>
        <taxon>Hyaloperonospora</taxon>
    </lineage>
</organism>
<dbReference type="PROSITE" id="PS50004">
    <property type="entry name" value="C2"/>
    <property type="match status" value="8"/>
</dbReference>
<accession>A0AAV0UF66</accession>
<feature type="domain" description="C2" evidence="8">
    <location>
        <begin position="187"/>
        <end position="313"/>
    </location>
</feature>
<evidence type="ECO:0000256" key="1">
    <source>
        <dbReference type="ARBA" id="ARBA00004167"/>
    </source>
</evidence>
<feature type="region of interest" description="Disordered" evidence="6">
    <location>
        <begin position="380"/>
        <end position="411"/>
    </location>
</feature>
<dbReference type="SMART" id="SM01202">
    <property type="entry name" value="FerI"/>
    <property type="match status" value="1"/>
</dbReference>
<sequence length="1959" mass="219142">MADVVTPRVRLVVKSAAGVGVAQATGGAEAAFDPYCQAQCGEVVLRTAAKAKTTTPEWMQHFTFGVKKPLGTAVKLKVFGMNERGRDVLLGSAVLQIEELTPEATTTHELTLVDATGAGCGELVVEATYEPKYTTPSLRTETATAPTPTATKLAAPVSPKSSRLAEPAATQEDETAAETTSDAASVAATESVPNADGNEARPFARPPNVYVVTILKATGLPACDGTGPEATSDPYVLVTCTKNVSQQTRTQQQTLHPTWRQRFYFSVAPEKKQLLELVVKDSDLLTSSFMGRCVIDLDEFTKRSFGKKQTFWLVLMQQSDAKSTNAGSDLRLNREADGGSGKICLAIEAKYLDQDVSSFEQGEIDNVTEVPSESELYGLGSEIYGAGDDNEGGGANRDHHTDDGTAGDGDDDEIIAKQTEAESQRKKEEEERQKMLTELSKVQFQSGDYQIRVRIIEVRDLQPMDANGLCDPVVSVECLGQRQHTMVKQKQLSCVFDEYLYFDFKNLDKETIQQGSVQISVFDADGPGSSTNRPAIARVFDDLVGFFSIDIPYVYFQPDHELKRKWVALVGSGATNSDCIQGYVLLSLAVLGPGDKMKLYNTAEDRDPDEHLVKTKADISSMVLVPPRVTQTLSFLVITIYRAEELPDMDYSMMMHGGIDGYIRAYFAGQDVLETKKVTVKGSENLQVTYNQELWFPVLLPTMSDNIFLSVWDWDMTATDQLLANVLPPFSFKQVQRYPDLFKYVWANLYGPPVGYDANSGPSQYMLNRPAQASMYRGRVLLSLRTENGSQSVNDNAHVRTVLNTDIRPKMKRYTLRAALFYGTEIPAFTSKTNWNRNARMLLKISVGRHTVESSRVHNLSGICHFNQYLDIVDVELPASLDQVPDVFVHLVRPTMSESRPICFARFKAQDLFCQDSETLKTMAPPQWVVLNEDKVLNELNDHDFNGNILMNLRLEDAVQIRRNEEEAAQRWRQYASTTVQYMKYVLFVHVFQGKCLPATDVDGLLDPYVKVVCVGSEGRVSTRTSTRDPCFYETVVLDVELPQDEKFLPKVSLQIYDWDRYDADDYVGGLKLSLGEFPQMSSSDYSKIRSIGEYSAPRPKWFPISYEKPGDTQGELLLSFDLIKKDTPGVIVEPPESICPPTEDAFVEIMCLGCRGLQPNGFAPINTPFAKFEVGGMTKTNQPKFTNPSSKPSSRNPNFLQRVVIPVKMPIDVLFAPRLSITVYDQLFGGFYKPVIGVCSIDLSKKMPYSNGQPNPLYKDECSKSDRRRNPYVDCGDDLSTYPGTIPSEVLSAQSHDDDEDELPHYMQQRDVVDGELEDTLDSPFETYALFRGSMPAHSGCHSSEQSLMSYRSVGKFKGTVRILKTRDQTPLFDLDQFLNPRPYLVRVYVLDAANLIPKDVNNSCDPYLRVSLGDGRRHEQVFSDRSNHQSETLTPKFHKMYEFKADLPGASELKLEVLDYDFFAIPTFPSGLSKALGAAVENTVYGDDFVGATLIDLEDRWFDAKWQNLGRQIDRPEHRKPLEVRSLFAPSSTLPQGSLRLWVDILSGAEMKVAKPLDISLPPSQAFEVRVIIYKAKNVTAGDFTDLSDLFVKCWLQNRDDKSQTTDTHWRAKHGRASFNWRMKFDIELPLDPKREADRGCLHFQMWDRDVVYDDCLADSVVDLTPFLKMAFKTKQAVNVFAKPKPVRIRGSETLPYERPSRYSGYSGTEDATSAPRLRSPRSDEVVLSIPDEDGIPIDKEPLLCKNLASDGNNETDEEEDASMENAKSLVDSFLHRLGMGDDPEDASWLTMTTRDSRTGDRLRAGELLISLEILPKHLADVRSAGLGRGEPNNFPFLPEPVDRLHLSAMWNPCYVLEALMGPKYYRAFASFLLGAIFFMLVLFAGPLINVLLMLLELVPQPFGLILFFLVLSLLVAILIYMVRRCRRALIRVSSENDSNGPTGGKSQKRKPHRALY</sequence>
<evidence type="ECO:0000256" key="5">
    <source>
        <dbReference type="ARBA" id="ARBA00023136"/>
    </source>
</evidence>
<feature type="region of interest" description="Disordered" evidence="6">
    <location>
        <begin position="1937"/>
        <end position="1959"/>
    </location>
</feature>
<dbReference type="Gene3D" id="2.60.40.150">
    <property type="entry name" value="C2 domain"/>
    <property type="match status" value="7"/>
</dbReference>
<evidence type="ECO:0000259" key="8">
    <source>
        <dbReference type="PROSITE" id="PS50004"/>
    </source>
</evidence>
<dbReference type="GO" id="GO:0016020">
    <property type="term" value="C:membrane"/>
    <property type="evidence" value="ECO:0007669"/>
    <property type="project" value="UniProtKB-SubCell"/>
</dbReference>
<dbReference type="InterPro" id="IPR037724">
    <property type="entry name" value="C2E_Ferlin"/>
</dbReference>
<feature type="domain" description="C2" evidence="8">
    <location>
        <begin position="615"/>
        <end position="742"/>
    </location>
</feature>